<evidence type="ECO:0000313" key="1">
    <source>
        <dbReference type="EMBL" id="CAG8637852.1"/>
    </source>
</evidence>
<protein>
    <submittedName>
        <fullName evidence="1">12683_t:CDS:1</fullName>
    </submittedName>
</protein>
<organism evidence="1 2">
    <name type="scientific">Acaulospora colombiana</name>
    <dbReference type="NCBI Taxonomy" id="27376"/>
    <lineage>
        <taxon>Eukaryota</taxon>
        <taxon>Fungi</taxon>
        <taxon>Fungi incertae sedis</taxon>
        <taxon>Mucoromycota</taxon>
        <taxon>Glomeromycotina</taxon>
        <taxon>Glomeromycetes</taxon>
        <taxon>Diversisporales</taxon>
        <taxon>Acaulosporaceae</taxon>
        <taxon>Acaulospora</taxon>
    </lineage>
</organism>
<dbReference type="Proteomes" id="UP000789525">
    <property type="component" value="Unassembled WGS sequence"/>
</dbReference>
<accession>A0ACA9N7W4</accession>
<name>A0ACA9N7W4_9GLOM</name>
<dbReference type="EMBL" id="CAJVPT010018919">
    <property type="protein sequence ID" value="CAG8637852.1"/>
    <property type="molecule type" value="Genomic_DNA"/>
</dbReference>
<reference evidence="1" key="1">
    <citation type="submission" date="2021-06" db="EMBL/GenBank/DDBJ databases">
        <authorList>
            <person name="Kallberg Y."/>
            <person name="Tangrot J."/>
            <person name="Rosling A."/>
        </authorList>
    </citation>
    <scope>NUCLEOTIDE SEQUENCE</scope>
    <source>
        <strain evidence="1">CL356</strain>
    </source>
</reference>
<proteinExistence type="predicted"/>
<gene>
    <name evidence="1" type="ORF">ACOLOM_LOCUS7844</name>
</gene>
<sequence>VGAQAKQRRRKRKGKDGQEEDGSESETPARESVVRSVRGSVPPIVATSWQDSYDATVDGPMSTDQPEDHFADEYAIDESQAHPSQSSFSIGGMMGRLVNLSVRVFASILTYAIGSASTVVVILVRFIVSLFDYLLVRPASFVSGGANKIFGSDWSWVGRAIFLGMMVWLFLNSLYGTGQSTSGGSSWIPWKPTRPPPIDYSAPGASSAALADMARRLQEMENKVIDMQFSQRRAFDRLDGLASKSNEYGHKIDTMDDTLGRQQKARIDAEKDLRASSSAAMSGLRTELSNMIASISQVDTGVFDGRIKGLENRLIAAESGVKDAVDTSKQAVTIANSKGSAVSSGSRWWGGNSDGKSLTIKSTDGQDVTGLIGNLVELAVQRWGKDDIAKADYAGYFSGARVIPQLTTQTYKIEDRSFWGRWGMFGSSATEGRPPVTALHPDIHVGNCWPFKGSSGQIGVMLSRSVIISEVTIDHAAKEVAFDVRSAPKKMELWGLVDGAENVKKVAEYHRRREQHYRDLVNAANREGRTPPSPEDPYPSTLPPDAHYLRLAQFTYDVHAPSHIQTFSVPQEIQDLGVDIGIVVLMVRSNWGEPNWTCLYRLRVHGHDPDQRPYPQGEIDE</sequence>
<comment type="caution">
    <text evidence="1">The sequence shown here is derived from an EMBL/GenBank/DDBJ whole genome shotgun (WGS) entry which is preliminary data.</text>
</comment>
<feature type="non-terminal residue" evidence="1">
    <location>
        <position position="1"/>
    </location>
</feature>
<evidence type="ECO:0000313" key="2">
    <source>
        <dbReference type="Proteomes" id="UP000789525"/>
    </source>
</evidence>
<keyword evidence="2" id="KW-1185">Reference proteome</keyword>